<dbReference type="PANTHER" id="PTHR10631">
    <property type="entry name" value="N 2 ,N 2 -DIMETHYLGUANOSINE TRNA METHYLTRANSFERASE"/>
    <property type="match status" value="1"/>
</dbReference>
<comment type="function">
    <text evidence="8">Dimethylates a single guanine residue at position 26 of a number of tRNAs using S-adenosyl-L-methionine as donor of the methyl groups.</text>
</comment>
<evidence type="ECO:0000256" key="3">
    <source>
        <dbReference type="ARBA" id="ARBA00022679"/>
    </source>
</evidence>
<dbReference type="Gene3D" id="3.40.50.150">
    <property type="entry name" value="Vaccinia Virus protein VP39"/>
    <property type="match status" value="1"/>
</dbReference>
<dbReference type="GO" id="GO:0160104">
    <property type="term" value="F:tRNA (guanine(26)-N2)-dimethyltransferase activity"/>
    <property type="evidence" value="ECO:0007669"/>
    <property type="project" value="UniProtKB-UniRule"/>
</dbReference>
<dbReference type="CDD" id="cd02440">
    <property type="entry name" value="AdoMet_MTases"/>
    <property type="match status" value="1"/>
</dbReference>
<keyword evidence="4 8" id="KW-0949">S-adenosyl-L-methionine</keyword>
<accession>A0ABD6BWS4</accession>
<feature type="binding site" evidence="8">
    <location>
        <position position="238"/>
    </location>
    <ligand>
        <name>Zn(2+)</name>
        <dbReference type="ChEBI" id="CHEBI:29105"/>
    </ligand>
</feature>
<feature type="binding site" evidence="8">
    <location>
        <position position="108"/>
    </location>
    <ligand>
        <name>S-adenosyl-L-methionine</name>
        <dbReference type="ChEBI" id="CHEBI:59789"/>
    </ligand>
</feature>
<keyword evidence="2 8" id="KW-0489">Methyltransferase</keyword>
<evidence type="ECO:0000256" key="8">
    <source>
        <dbReference type="HAMAP-Rule" id="MF_00290"/>
    </source>
</evidence>
<gene>
    <name evidence="8" type="primary">trm1</name>
    <name evidence="11" type="ORF">ACFR9T_02765</name>
</gene>
<dbReference type="Gene3D" id="3.30.56.70">
    <property type="entry name" value="N2,N2-dimethylguanosine tRNA methyltransferase, C-terminal domain"/>
    <property type="match status" value="1"/>
</dbReference>
<reference evidence="11 12" key="1">
    <citation type="journal article" date="2019" name="Int. J. Syst. Evol. Microbiol.">
        <title>The Global Catalogue of Microorganisms (GCM) 10K type strain sequencing project: providing services to taxonomists for standard genome sequencing and annotation.</title>
        <authorList>
            <consortium name="The Broad Institute Genomics Platform"/>
            <consortium name="The Broad Institute Genome Sequencing Center for Infectious Disease"/>
            <person name="Wu L."/>
            <person name="Ma J."/>
        </authorList>
    </citation>
    <scope>NUCLEOTIDE SEQUENCE [LARGE SCALE GENOMIC DNA]</scope>
    <source>
        <strain evidence="11 12">CGMCC 1.12689</strain>
    </source>
</reference>
<dbReference type="GO" id="GO:0030488">
    <property type="term" value="P:tRNA methylation"/>
    <property type="evidence" value="ECO:0007669"/>
    <property type="project" value="UniProtKB-UniRule"/>
</dbReference>
<dbReference type="Pfam" id="PF02005">
    <property type="entry name" value="TRM"/>
    <property type="match status" value="1"/>
</dbReference>
<comment type="caution">
    <text evidence="11">The sequence shown here is derived from an EMBL/GenBank/DDBJ whole genome shotgun (WGS) entry which is preliminary data.</text>
</comment>
<dbReference type="SUPFAM" id="SSF53335">
    <property type="entry name" value="S-adenosyl-L-methionine-dependent methyltransferases"/>
    <property type="match status" value="1"/>
</dbReference>
<feature type="binding site" evidence="8">
    <location>
        <position position="241"/>
    </location>
    <ligand>
        <name>Zn(2+)</name>
        <dbReference type="ChEBI" id="CHEBI:29105"/>
    </ligand>
</feature>
<comment type="catalytic activity">
    <reaction evidence="8">
        <text>guanosine(26) in tRNA + 2 S-adenosyl-L-methionine = N(2)-dimethylguanosine(26) in tRNA + 2 S-adenosyl-L-homocysteine + 2 H(+)</text>
        <dbReference type="Rhea" id="RHEA:43140"/>
        <dbReference type="Rhea" id="RHEA-COMP:10359"/>
        <dbReference type="Rhea" id="RHEA-COMP:10360"/>
        <dbReference type="ChEBI" id="CHEBI:15378"/>
        <dbReference type="ChEBI" id="CHEBI:57856"/>
        <dbReference type="ChEBI" id="CHEBI:59789"/>
        <dbReference type="ChEBI" id="CHEBI:74269"/>
        <dbReference type="ChEBI" id="CHEBI:74513"/>
        <dbReference type="EC" id="2.1.1.216"/>
    </reaction>
</comment>
<evidence type="ECO:0000256" key="10">
    <source>
        <dbReference type="SAM" id="MobiDB-lite"/>
    </source>
</evidence>
<dbReference type="PANTHER" id="PTHR10631:SF3">
    <property type="entry name" value="TRNA (GUANINE(26)-N(2))-DIMETHYLTRANSFERASE"/>
    <property type="match status" value="1"/>
</dbReference>
<comment type="similarity">
    <text evidence="8 9">Belongs to the class I-like SAM-binding methyltransferase superfamily. Trm1 family.</text>
</comment>
<dbReference type="HAMAP" id="MF_00290">
    <property type="entry name" value="tRNA_dimethyltr_TRM1"/>
    <property type="match status" value="1"/>
</dbReference>
<evidence type="ECO:0000313" key="12">
    <source>
        <dbReference type="Proteomes" id="UP001597185"/>
    </source>
</evidence>
<keyword evidence="5 8" id="KW-0819">tRNA processing</keyword>
<evidence type="ECO:0000256" key="6">
    <source>
        <dbReference type="ARBA" id="ARBA00022884"/>
    </source>
</evidence>
<dbReference type="GO" id="GO:0000049">
    <property type="term" value="F:tRNA binding"/>
    <property type="evidence" value="ECO:0007669"/>
    <property type="project" value="UniProtKB-UniRule"/>
</dbReference>
<evidence type="ECO:0000256" key="4">
    <source>
        <dbReference type="ARBA" id="ARBA00022691"/>
    </source>
</evidence>
<dbReference type="InterPro" id="IPR042296">
    <property type="entry name" value="tRNA_met_Trm1_C"/>
</dbReference>
<keyword evidence="8" id="KW-0862">Zinc</keyword>
<evidence type="ECO:0000256" key="9">
    <source>
        <dbReference type="PROSITE-ProRule" id="PRU00958"/>
    </source>
</evidence>
<evidence type="ECO:0000256" key="7">
    <source>
        <dbReference type="ARBA" id="ARBA00039099"/>
    </source>
</evidence>
<keyword evidence="1 8" id="KW-0820">tRNA-binding</keyword>
<dbReference type="NCBIfam" id="NF003327">
    <property type="entry name" value="PRK04338.1-1"/>
    <property type="match status" value="1"/>
</dbReference>
<keyword evidence="3 8" id="KW-0808">Transferase</keyword>
<feature type="binding site" evidence="8">
    <location>
        <position position="67"/>
    </location>
    <ligand>
        <name>S-adenosyl-L-methionine</name>
        <dbReference type="ChEBI" id="CHEBI:59789"/>
    </ligand>
</feature>
<dbReference type="NCBIfam" id="TIGR00308">
    <property type="entry name" value="TRM1"/>
    <property type="match status" value="1"/>
</dbReference>
<evidence type="ECO:0000256" key="5">
    <source>
        <dbReference type="ARBA" id="ARBA00022694"/>
    </source>
</evidence>
<protein>
    <recommendedName>
        <fullName evidence="7 8">tRNA (guanine(26)-N(2))-dimethyltransferase</fullName>
        <ecNumber evidence="7 8">2.1.1.216</ecNumber>
    </recommendedName>
    <alternativeName>
        <fullName evidence="8">tRNA 2,2-dimethylguanosine-26 methyltransferase</fullName>
    </alternativeName>
    <alternativeName>
        <fullName evidence="8">tRNA(guanine-26,N(2)-N(2)) methyltransferase</fullName>
    </alternativeName>
    <alternativeName>
        <fullName evidence="8">tRNA(m(2,2)G26)dimethyltransferase</fullName>
    </alternativeName>
</protein>
<dbReference type="InterPro" id="IPR022923">
    <property type="entry name" value="TRM1_arc_bac"/>
</dbReference>
<feature type="region of interest" description="Disordered" evidence="10">
    <location>
        <begin position="1"/>
        <end position="28"/>
    </location>
</feature>
<organism evidence="11 12">
    <name type="scientific">Halorubrum laminariae</name>
    <dbReference type="NCBI Taxonomy" id="1433523"/>
    <lineage>
        <taxon>Archaea</taxon>
        <taxon>Methanobacteriati</taxon>
        <taxon>Methanobacteriota</taxon>
        <taxon>Stenosarchaea group</taxon>
        <taxon>Halobacteria</taxon>
        <taxon>Halobacteriales</taxon>
        <taxon>Haloferacaceae</taxon>
        <taxon>Halorubrum</taxon>
    </lineage>
</organism>
<evidence type="ECO:0000313" key="11">
    <source>
        <dbReference type="EMBL" id="MFD1569521.1"/>
    </source>
</evidence>
<dbReference type="PROSITE" id="PS51626">
    <property type="entry name" value="SAM_MT_TRM1"/>
    <property type="match status" value="1"/>
</dbReference>
<evidence type="ECO:0000256" key="1">
    <source>
        <dbReference type="ARBA" id="ARBA00022555"/>
    </source>
</evidence>
<keyword evidence="12" id="KW-1185">Reference proteome</keyword>
<evidence type="ECO:0000256" key="2">
    <source>
        <dbReference type="ARBA" id="ARBA00022603"/>
    </source>
</evidence>
<dbReference type="GO" id="GO:0046872">
    <property type="term" value="F:metal ion binding"/>
    <property type="evidence" value="ECO:0007669"/>
    <property type="project" value="UniProtKB-KW"/>
</dbReference>
<feature type="binding site" evidence="8">
    <location>
        <position position="37"/>
    </location>
    <ligand>
        <name>S-adenosyl-L-methionine</name>
        <dbReference type="ChEBI" id="CHEBI:59789"/>
    </ligand>
</feature>
<name>A0ABD6BWS4_9EURY</name>
<dbReference type="InterPro" id="IPR029063">
    <property type="entry name" value="SAM-dependent_MTases_sf"/>
</dbReference>
<sequence>MDIEEGGVTVSVPEARDGASEGTGGGVFFNPTQELNRDVTVAVLRAYRDREPRAASYLDAMAASGVRGVRAAAEGYDVTCADIDPDAVDLAAENLADNGLDGAAVKRDVNALLYDEGPFDIVDLDPYGTPIPFADAAFANGRNLICVTATDTAPLCGAHLQSGIRKYGAVPRNTDYHPEMGLRTLISALVRTAARYDKAARPICSHVSRHYARTYLELESGAQAADACIDELGYVDGCEDCLWREPTPGLIADPVESCPVCESDRVLTAGPIWLGPVADPNFASAVRDRVTDDMGEAKRARKLLDTVAIEIDTPTHYDQHRLYKQWGEPAIGMDEFVERLRAAGYEASRAHYRGTAVKSTASIPAMREAVLGSEGTDV</sequence>
<keyword evidence="8" id="KW-0479">Metal-binding</keyword>
<dbReference type="EC" id="2.1.1.216" evidence="7 8"/>
<proteinExistence type="inferred from homology"/>
<dbReference type="Proteomes" id="UP001597185">
    <property type="component" value="Unassembled WGS sequence"/>
</dbReference>
<dbReference type="InterPro" id="IPR002905">
    <property type="entry name" value="Trm1"/>
</dbReference>
<feature type="binding site" evidence="8">
    <location>
        <position position="258"/>
    </location>
    <ligand>
        <name>Zn(2+)</name>
        <dbReference type="ChEBI" id="CHEBI:29105"/>
    </ligand>
</feature>
<feature type="binding site" evidence="8">
    <location>
        <position position="261"/>
    </location>
    <ligand>
        <name>Zn(2+)</name>
        <dbReference type="ChEBI" id="CHEBI:29105"/>
    </ligand>
</feature>
<dbReference type="EMBL" id="JBHUDB010000001">
    <property type="protein sequence ID" value="MFD1569521.1"/>
    <property type="molecule type" value="Genomic_DNA"/>
</dbReference>
<dbReference type="AlphaFoldDB" id="A0ABD6BWS4"/>
<keyword evidence="6 8" id="KW-0694">RNA-binding</keyword>
<feature type="binding site" evidence="8">
    <location>
        <position position="82"/>
    </location>
    <ligand>
        <name>S-adenosyl-L-methionine</name>
        <dbReference type="ChEBI" id="CHEBI:59789"/>
    </ligand>
</feature>
<dbReference type="RefSeq" id="WP_256417348.1">
    <property type="nucleotide sequence ID" value="NZ_JANHDL010000002.1"/>
</dbReference>
<comment type="caution">
    <text evidence="8">Lacks conserved residue(s) required for the propagation of feature annotation.</text>
</comment>